<evidence type="ECO:0000256" key="4">
    <source>
        <dbReference type="ARBA" id="ARBA00022833"/>
    </source>
</evidence>
<evidence type="ECO:0000256" key="9">
    <source>
        <dbReference type="ARBA" id="ARBA00040534"/>
    </source>
</evidence>
<evidence type="ECO:0000256" key="6">
    <source>
        <dbReference type="ARBA" id="ARBA00023125"/>
    </source>
</evidence>
<dbReference type="GO" id="GO:0003677">
    <property type="term" value="F:DNA binding"/>
    <property type="evidence" value="ECO:0007669"/>
    <property type="project" value="UniProtKB-UniRule"/>
</dbReference>
<protein>
    <recommendedName>
        <fullName evidence="9">LIM/homeobox protein Lhx9</fullName>
    </recommendedName>
</protein>
<comment type="subcellular location">
    <subcellularLocation>
        <location evidence="1 10 12">Nucleus</location>
    </subcellularLocation>
</comment>
<dbReference type="CDD" id="cd00086">
    <property type="entry name" value="homeodomain"/>
    <property type="match status" value="1"/>
</dbReference>
<dbReference type="PROSITE" id="PS50071">
    <property type="entry name" value="HOMEOBOX_2"/>
    <property type="match status" value="1"/>
</dbReference>
<keyword evidence="7 10" id="KW-0371">Homeobox</keyword>
<keyword evidence="6 10" id="KW-0238">DNA-binding</keyword>
<evidence type="ECO:0000256" key="5">
    <source>
        <dbReference type="ARBA" id="ARBA00023038"/>
    </source>
</evidence>
<dbReference type="PROSITE" id="PS00478">
    <property type="entry name" value="LIM_DOMAIN_1"/>
    <property type="match status" value="1"/>
</dbReference>
<evidence type="ECO:0000256" key="13">
    <source>
        <dbReference type="SAM" id="MobiDB-lite"/>
    </source>
</evidence>
<organism evidence="16 17">
    <name type="scientific">Oryzias latipes</name>
    <name type="common">Japanese rice fish</name>
    <name type="synonym">Japanese killifish</name>
    <dbReference type="NCBI Taxonomy" id="8090"/>
    <lineage>
        <taxon>Eukaryota</taxon>
        <taxon>Metazoa</taxon>
        <taxon>Chordata</taxon>
        <taxon>Craniata</taxon>
        <taxon>Vertebrata</taxon>
        <taxon>Euteleostomi</taxon>
        <taxon>Actinopterygii</taxon>
        <taxon>Neopterygii</taxon>
        <taxon>Teleostei</taxon>
        <taxon>Neoteleostei</taxon>
        <taxon>Acanthomorphata</taxon>
        <taxon>Ovalentaria</taxon>
        <taxon>Atherinomorphae</taxon>
        <taxon>Beloniformes</taxon>
        <taxon>Adrianichthyidae</taxon>
        <taxon>Oryziinae</taxon>
        <taxon>Oryzias</taxon>
    </lineage>
</organism>
<evidence type="ECO:0000259" key="15">
    <source>
        <dbReference type="PROSITE" id="PS50071"/>
    </source>
</evidence>
<evidence type="ECO:0000313" key="16">
    <source>
        <dbReference type="Ensembl" id="ENSORLP00015018969.1"/>
    </source>
</evidence>
<dbReference type="GO" id="GO:0005634">
    <property type="term" value="C:nucleus"/>
    <property type="evidence" value="ECO:0007669"/>
    <property type="project" value="UniProtKB-SubCell"/>
</dbReference>
<dbReference type="SMART" id="SM00132">
    <property type="entry name" value="LIM"/>
    <property type="match status" value="2"/>
</dbReference>
<evidence type="ECO:0000256" key="7">
    <source>
        <dbReference type="ARBA" id="ARBA00023155"/>
    </source>
</evidence>
<feature type="domain" description="LIM zinc-binding" evidence="14">
    <location>
        <begin position="43"/>
        <end position="104"/>
    </location>
</feature>
<dbReference type="InterPro" id="IPR001356">
    <property type="entry name" value="HD"/>
</dbReference>
<name>A0A3P9IGE4_ORYLA</name>
<dbReference type="SUPFAM" id="SSF46689">
    <property type="entry name" value="Homeodomain-like"/>
    <property type="match status" value="1"/>
</dbReference>
<dbReference type="Gene3D" id="1.10.10.60">
    <property type="entry name" value="Homeodomain-like"/>
    <property type="match status" value="1"/>
</dbReference>
<reference evidence="16" key="3">
    <citation type="submission" date="2025-08" db="UniProtKB">
        <authorList>
            <consortium name="Ensembl"/>
        </authorList>
    </citation>
    <scope>IDENTIFICATION</scope>
    <source>
        <strain evidence="16">HSOK</strain>
    </source>
</reference>
<proteinExistence type="predicted"/>
<dbReference type="AlphaFoldDB" id="A0A3P9IGE4"/>
<sequence>NSGHLDLAVESQENSFLPLKVSFDPLIPKVFLNTFSVSIRDPMVCAGCGELVCDRFFLLAAGRVWHGACLRCSLCHCELQTHASLYWRDGNIYCQQDYCRIFGGGQCARCFQPIPPSALVMRSGDLTFHPQCFSCQVGPNLHFCLFTGANLYCEFNYLHIKHNQTPPSSYNLIIGGPPPMVAVWNSVSSPEPRLDDKAGGGRSRRRSKRIRTCFRREQLRALESYFAQKHNPDGKDWTCLAHKTGLPKRVLQVNMQLYIQQKWQKSRGRSLFVCLKGK</sequence>
<dbReference type="PANTHER" id="PTHR24208:SF95">
    <property type="entry name" value="LIM_HOMEOBOX PROTEIN LHX9"/>
    <property type="match status" value="1"/>
</dbReference>
<dbReference type="SUPFAM" id="SSF57716">
    <property type="entry name" value="Glucocorticoid receptor-like (DNA-binding domain)"/>
    <property type="match status" value="2"/>
</dbReference>
<feature type="domain" description="Homeobox" evidence="15">
    <location>
        <begin position="205"/>
        <end position="269"/>
    </location>
</feature>
<accession>A0A3P9IGE4</accession>
<dbReference type="Gene3D" id="2.10.110.10">
    <property type="entry name" value="Cysteine Rich Protein"/>
    <property type="match status" value="2"/>
</dbReference>
<keyword evidence="5 11" id="KW-0440">LIM domain</keyword>
<evidence type="ECO:0000259" key="14">
    <source>
        <dbReference type="PROSITE" id="PS50023"/>
    </source>
</evidence>
<keyword evidence="4 11" id="KW-0862">Zinc</keyword>
<keyword evidence="3" id="KW-0677">Repeat</keyword>
<dbReference type="InterPro" id="IPR050453">
    <property type="entry name" value="LIM_Homeobox_TF"/>
</dbReference>
<keyword evidence="8 10" id="KW-0539">Nucleus</keyword>
<dbReference type="Proteomes" id="UP000265200">
    <property type="component" value="Chromosome 11"/>
</dbReference>
<dbReference type="Ensembl" id="ENSORLT00015027824.1">
    <property type="protein sequence ID" value="ENSORLP00015018969.1"/>
    <property type="gene ID" value="ENSORLG00015020074.1"/>
</dbReference>
<evidence type="ECO:0000256" key="11">
    <source>
        <dbReference type="PROSITE-ProRule" id="PRU00125"/>
    </source>
</evidence>
<dbReference type="InterPro" id="IPR009057">
    <property type="entry name" value="Homeodomain-like_sf"/>
</dbReference>
<dbReference type="PROSITE" id="PS50023">
    <property type="entry name" value="LIM_DOMAIN_2"/>
    <property type="match status" value="1"/>
</dbReference>
<feature type="DNA-binding region" description="Homeobox" evidence="10">
    <location>
        <begin position="207"/>
        <end position="270"/>
    </location>
</feature>
<evidence type="ECO:0000256" key="1">
    <source>
        <dbReference type="ARBA" id="ARBA00004123"/>
    </source>
</evidence>
<evidence type="ECO:0000256" key="2">
    <source>
        <dbReference type="ARBA" id="ARBA00022723"/>
    </source>
</evidence>
<evidence type="ECO:0000256" key="10">
    <source>
        <dbReference type="PROSITE-ProRule" id="PRU00108"/>
    </source>
</evidence>
<dbReference type="Pfam" id="PF00412">
    <property type="entry name" value="LIM"/>
    <property type="match status" value="2"/>
</dbReference>
<dbReference type="GO" id="GO:0046872">
    <property type="term" value="F:metal ion binding"/>
    <property type="evidence" value="ECO:0007669"/>
    <property type="project" value="UniProtKB-KW"/>
</dbReference>
<reference evidence="16 17" key="2">
    <citation type="submission" date="2017-04" db="EMBL/GenBank/DDBJ databases">
        <title>CpG methylation of centromeres and impact of large insertions on vertebrate speciation.</title>
        <authorList>
            <person name="Ichikawa K."/>
            <person name="Yoshimura J."/>
            <person name="Morishita S."/>
        </authorList>
    </citation>
    <scope>NUCLEOTIDE SEQUENCE</scope>
    <source>
        <strain evidence="16 17">HSOK</strain>
    </source>
</reference>
<evidence type="ECO:0000313" key="17">
    <source>
        <dbReference type="Proteomes" id="UP000265200"/>
    </source>
</evidence>
<reference evidence="16" key="4">
    <citation type="submission" date="2025-09" db="UniProtKB">
        <authorList>
            <consortium name="Ensembl"/>
        </authorList>
    </citation>
    <scope>IDENTIFICATION</scope>
    <source>
        <strain evidence="16">HSOK</strain>
    </source>
</reference>
<keyword evidence="2 11" id="KW-0479">Metal-binding</keyword>
<evidence type="ECO:0000256" key="12">
    <source>
        <dbReference type="RuleBase" id="RU000682"/>
    </source>
</evidence>
<feature type="region of interest" description="Disordered" evidence="13">
    <location>
        <begin position="189"/>
        <end position="208"/>
    </location>
</feature>
<reference key="1">
    <citation type="journal article" date="2007" name="Nature">
        <title>The medaka draft genome and insights into vertebrate genome evolution.</title>
        <authorList>
            <person name="Kasahara M."/>
            <person name="Naruse K."/>
            <person name="Sasaki S."/>
            <person name="Nakatani Y."/>
            <person name="Qu W."/>
            <person name="Ahsan B."/>
            <person name="Yamada T."/>
            <person name="Nagayasu Y."/>
            <person name="Doi K."/>
            <person name="Kasai Y."/>
            <person name="Jindo T."/>
            <person name="Kobayashi D."/>
            <person name="Shimada A."/>
            <person name="Toyoda A."/>
            <person name="Kuroki Y."/>
            <person name="Fujiyama A."/>
            <person name="Sasaki T."/>
            <person name="Shimizu A."/>
            <person name="Asakawa S."/>
            <person name="Shimizu N."/>
            <person name="Hashimoto S."/>
            <person name="Yang J."/>
            <person name="Lee Y."/>
            <person name="Matsushima K."/>
            <person name="Sugano S."/>
            <person name="Sakaizumi M."/>
            <person name="Narita T."/>
            <person name="Ohishi K."/>
            <person name="Haga S."/>
            <person name="Ohta F."/>
            <person name="Nomoto H."/>
            <person name="Nogata K."/>
            <person name="Morishita T."/>
            <person name="Endo T."/>
            <person name="Shin-I T."/>
            <person name="Takeda H."/>
            <person name="Morishita S."/>
            <person name="Kohara Y."/>
        </authorList>
    </citation>
    <scope>NUCLEOTIDE SEQUENCE [LARGE SCALE GENOMIC DNA]</scope>
    <source>
        <strain>Hd-rR</strain>
    </source>
</reference>
<dbReference type="SMART" id="SM00389">
    <property type="entry name" value="HOX"/>
    <property type="match status" value="1"/>
</dbReference>
<dbReference type="InterPro" id="IPR001781">
    <property type="entry name" value="Znf_LIM"/>
</dbReference>
<dbReference type="Pfam" id="PF00046">
    <property type="entry name" value="Homeodomain"/>
    <property type="match status" value="1"/>
</dbReference>
<evidence type="ECO:0000256" key="8">
    <source>
        <dbReference type="ARBA" id="ARBA00023242"/>
    </source>
</evidence>
<dbReference type="PANTHER" id="PTHR24208">
    <property type="entry name" value="LIM/HOMEOBOX PROTEIN LHX"/>
    <property type="match status" value="1"/>
</dbReference>
<evidence type="ECO:0000256" key="3">
    <source>
        <dbReference type="ARBA" id="ARBA00022737"/>
    </source>
</evidence>